<keyword evidence="1" id="KW-0812">Transmembrane</keyword>
<feature type="transmembrane region" description="Helical" evidence="1">
    <location>
        <begin position="154"/>
        <end position="174"/>
    </location>
</feature>
<evidence type="ECO:0000256" key="1">
    <source>
        <dbReference type="SAM" id="Phobius"/>
    </source>
</evidence>
<accession>A0A6P9ERZ5</accession>
<dbReference type="Proteomes" id="UP000235220">
    <property type="component" value="Chromosome 6"/>
</dbReference>
<dbReference type="RefSeq" id="XP_035546638.1">
    <property type="nucleotide sequence ID" value="XM_035690745.1"/>
</dbReference>
<name>A0A6P9ERZ5_JUGRE</name>
<evidence type="ECO:0000313" key="2">
    <source>
        <dbReference type="Proteomes" id="UP000235220"/>
    </source>
</evidence>
<organism evidence="2 3">
    <name type="scientific">Juglans regia</name>
    <name type="common">English walnut</name>
    <dbReference type="NCBI Taxonomy" id="51240"/>
    <lineage>
        <taxon>Eukaryota</taxon>
        <taxon>Viridiplantae</taxon>
        <taxon>Streptophyta</taxon>
        <taxon>Embryophyta</taxon>
        <taxon>Tracheophyta</taxon>
        <taxon>Spermatophyta</taxon>
        <taxon>Magnoliopsida</taxon>
        <taxon>eudicotyledons</taxon>
        <taxon>Gunneridae</taxon>
        <taxon>Pentapetalae</taxon>
        <taxon>rosids</taxon>
        <taxon>fabids</taxon>
        <taxon>Fagales</taxon>
        <taxon>Juglandaceae</taxon>
        <taxon>Juglans</taxon>
    </lineage>
</organism>
<gene>
    <name evidence="3" type="primary">LOC118348668</name>
</gene>
<reference evidence="3" key="1">
    <citation type="submission" date="2025-08" db="UniProtKB">
        <authorList>
            <consortium name="RefSeq"/>
        </authorList>
    </citation>
    <scope>IDENTIFICATION</scope>
    <source>
        <tissue evidence="3">Leaves</tissue>
    </source>
</reference>
<keyword evidence="2" id="KW-1185">Reference proteome</keyword>
<proteinExistence type="predicted"/>
<sequence length="183" mass="20693">MEHLKSVRLERLKEVDVFDCPNLVNFGKKVGHNGQSMLCTHENEISARANPTIDATGCGLLERFHNVSTESSFGIPELKRLTRIDLSECNKVEVDVGNRAPDPLWVQKRFHWKDSSRIIYPGSRIPEWFKYCKETTSYSNSIEIEIDHNASMCFGHQIVALVLCFVVGPLLLGFKTITISING</sequence>
<evidence type="ECO:0000313" key="3">
    <source>
        <dbReference type="RefSeq" id="XP_035546638.1"/>
    </source>
</evidence>
<dbReference type="OrthoDB" id="1433308at2759"/>
<protein>
    <submittedName>
        <fullName evidence="3">Uncharacterized protein LOC118348668</fullName>
    </submittedName>
</protein>
<keyword evidence="1" id="KW-0472">Membrane</keyword>
<dbReference type="GeneID" id="118348668"/>
<dbReference type="AlphaFoldDB" id="A0A6P9ERZ5"/>
<dbReference type="KEGG" id="jre:118348668"/>
<keyword evidence="1" id="KW-1133">Transmembrane helix</keyword>
<dbReference type="InParanoid" id="A0A6P9ERZ5"/>